<keyword evidence="2" id="KW-0812">Transmembrane</keyword>
<comment type="caution">
    <text evidence="3">The sequence shown here is derived from an EMBL/GenBank/DDBJ whole genome shotgun (WGS) entry which is preliminary data.</text>
</comment>
<dbReference type="EMBL" id="JBFDAA010000009">
    <property type="protein sequence ID" value="KAL1128834.1"/>
    <property type="molecule type" value="Genomic_DNA"/>
</dbReference>
<sequence length="158" mass="17545">MHPLIEDLLQTPYGFHCFIVATVVSSALLVYLCGFKSAVEPPFDKLSYPGADERRQQSAKKKKPKDKKSQSNGHATSVGSDSKKSEQKLSSKKDEKEKSPSKQGGKNSEEKRSPAKNALRETKGARQQGKGKENVEQVKNKKNQVEEKPKDFDDGELP</sequence>
<keyword evidence="2" id="KW-0472">Membrane</keyword>
<dbReference type="AlphaFoldDB" id="A0ABD0Z073"/>
<feature type="compositionally biased region" description="Basic and acidic residues" evidence="1">
    <location>
        <begin position="107"/>
        <end position="152"/>
    </location>
</feature>
<keyword evidence="4" id="KW-1185">Reference proteome</keyword>
<protein>
    <submittedName>
        <fullName evidence="3">Uncharacterized protein</fullName>
    </submittedName>
</protein>
<proteinExistence type="predicted"/>
<gene>
    <name evidence="3" type="ORF">AAG570_013368</name>
</gene>
<evidence type="ECO:0000256" key="1">
    <source>
        <dbReference type="SAM" id="MobiDB-lite"/>
    </source>
</evidence>
<name>A0ABD0Z073_9HEMI</name>
<accession>A0ABD0Z073</accession>
<feature type="compositionally biased region" description="Basic residues" evidence="1">
    <location>
        <begin position="57"/>
        <end position="66"/>
    </location>
</feature>
<evidence type="ECO:0000313" key="4">
    <source>
        <dbReference type="Proteomes" id="UP001558652"/>
    </source>
</evidence>
<feature type="compositionally biased region" description="Basic and acidic residues" evidence="1">
    <location>
        <begin position="81"/>
        <end position="100"/>
    </location>
</feature>
<evidence type="ECO:0000256" key="2">
    <source>
        <dbReference type="SAM" id="Phobius"/>
    </source>
</evidence>
<organism evidence="3 4">
    <name type="scientific">Ranatra chinensis</name>
    <dbReference type="NCBI Taxonomy" id="642074"/>
    <lineage>
        <taxon>Eukaryota</taxon>
        <taxon>Metazoa</taxon>
        <taxon>Ecdysozoa</taxon>
        <taxon>Arthropoda</taxon>
        <taxon>Hexapoda</taxon>
        <taxon>Insecta</taxon>
        <taxon>Pterygota</taxon>
        <taxon>Neoptera</taxon>
        <taxon>Paraneoptera</taxon>
        <taxon>Hemiptera</taxon>
        <taxon>Heteroptera</taxon>
        <taxon>Panheteroptera</taxon>
        <taxon>Nepomorpha</taxon>
        <taxon>Nepidae</taxon>
        <taxon>Ranatrinae</taxon>
        <taxon>Ranatra</taxon>
    </lineage>
</organism>
<reference evidence="3 4" key="1">
    <citation type="submission" date="2024-07" db="EMBL/GenBank/DDBJ databases">
        <title>Chromosome-level genome assembly of the water stick insect Ranatra chinensis (Heteroptera: Nepidae).</title>
        <authorList>
            <person name="Liu X."/>
        </authorList>
    </citation>
    <scope>NUCLEOTIDE SEQUENCE [LARGE SCALE GENOMIC DNA]</scope>
    <source>
        <strain evidence="3">Cailab_2021Rc</strain>
        <tissue evidence="3">Muscle</tissue>
    </source>
</reference>
<dbReference type="Proteomes" id="UP001558652">
    <property type="component" value="Unassembled WGS sequence"/>
</dbReference>
<feature type="region of interest" description="Disordered" evidence="1">
    <location>
        <begin position="42"/>
        <end position="158"/>
    </location>
</feature>
<feature type="transmembrane region" description="Helical" evidence="2">
    <location>
        <begin position="13"/>
        <end position="35"/>
    </location>
</feature>
<evidence type="ECO:0000313" key="3">
    <source>
        <dbReference type="EMBL" id="KAL1128834.1"/>
    </source>
</evidence>
<keyword evidence="2" id="KW-1133">Transmembrane helix</keyword>